<evidence type="ECO:0000256" key="1">
    <source>
        <dbReference type="ARBA" id="ARBA00000448"/>
    </source>
</evidence>
<gene>
    <name evidence="12" type="ORF">BD324DRAFT_581331</name>
</gene>
<comment type="caution">
    <text evidence="12">The sequence shown here is derived from an EMBL/GenBank/DDBJ whole genome shotgun (WGS) entry which is preliminary data.</text>
</comment>
<dbReference type="Gene3D" id="3.20.20.300">
    <property type="entry name" value="Glycoside hydrolase, family 3, N-terminal domain"/>
    <property type="match status" value="1"/>
</dbReference>
<feature type="domain" description="Fibronectin type III-like" evidence="11">
    <location>
        <begin position="730"/>
        <end position="799"/>
    </location>
</feature>
<dbReference type="Gene3D" id="3.40.50.1700">
    <property type="entry name" value="Glycoside hydrolase family 3 C-terminal domain"/>
    <property type="match status" value="1"/>
</dbReference>
<evidence type="ECO:0000256" key="2">
    <source>
        <dbReference type="ARBA" id="ARBA00004987"/>
    </source>
</evidence>
<evidence type="ECO:0000256" key="7">
    <source>
        <dbReference type="ARBA" id="ARBA00023180"/>
    </source>
</evidence>
<dbReference type="SUPFAM" id="SSF51445">
    <property type="entry name" value="(Trans)glycosidases"/>
    <property type="match status" value="1"/>
</dbReference>
<evidence type="ECO:0000256" key="3">
    <source>
        <dbReference type="ARBA" id="ARBA00005336"/>
    </source>
</evidence>
<evidence type="ECO:0000256" key="4">
    <source>
        <dbReference type="ARBA" id="ARBA00012744"/>
    </source>
</evidence>
<keyword evidence="5 12" id="KW-0378">Hydrolase</keyword>
<dbReference type="GeneID" id="33555300"/>
<dbReference type="EC" id="3.2.1.21" evidence="4"/>
<dbReference type="FunFam" id="3.40.50.1700:FF:000003">
    <property type="entry name" value="Probable beta-glucosidase"/>
    <property type="match status" value="1"/>
</dbReference>
<comment type="similarity">
    <text evidence="3">Belongs to the glycosyl hydrolase 3 family.</text>
</comment>
<dbReference type="OrthoDB" id="416222at2759"/>
<dbReference type="Proteomes" id="UP000193218">
    <property type="component" value="Unassembled WGS sequence"/>
</dbReference>
<dbReference type="FunFam" id="3.20.20.300:FF:000002">
    <property type="entry name" value="Probable beta-glucosidase"/>
    <property type="match status" value="1"/>
</dbReference>
<accession>A0A1Y1UG16</accession>
<keyword evidence="7" id="KW-0325">Glycoprotein</keyword>
<dbReference type="Pfam" id="PF01915">
    <property type="entry name" value="Glyco_hydro_3_C"/>
    <property type="match status" value="1"/>
</dbReference>
<dbReference type="InterPro" id="IPR013783">
    <property type="entry name" value="Ig-like_fold"/>
</dbReference>
<evidence type="ECO:0000256" key="5">
    <source>
        <dbReference type="ARBA" id="ARBA00022801"/>
    </source>
</evidence>
<dbReference type="GO" id="GO:0008422">
    <property type="term" value="F:beta-glucosidase activity"/>
    <property type="evidence" value="ECO:0007669"/>
    <property type="project" value="UniProtKB-EC"/>
</dbReference>
<dbReference type="EMBL" id="NBSH01000009">
    <property type="protein sequence ID" value="ORX36015.1"/>
    <property type="molecule type" value="Genomic_DNA"/>
</dbReference>
<proteinExistence type="inferred from homology"/>
<keyword evidence="13" id="KW-1185">Reference proteome</keyword>
<sequence length="815" mass="86873">MSSNAASSSASSSASSAVSSAVSSSSASSATSSVTSSSASSATSGAAAATANTAAAVPTPTGEYVTQPFPYPLNTSIDGYAAHISSNWVTAHQKARARLAGWTQQEKVNLTTGAGWQVGRCVGNINPIPSQNFPGLCLEDSPLGVRDTDFNSAFPAGINAAATFDKDLMYKRGYAMGQEHKGKGVNVALGPMTNMGRVAAGGRNWEGFGADPYLSGWASEQTIKGMQDAGVQACVKHFIGNEQEHYRTTESSDIDDRTMREIYSHPFLRAVAADVASVMCSYNQVNGSWACQNPQILNKILKTDFGFQGYVMSDWQATMSGVSSVNSGLDMTMPGDVVFNSLTSYFGQNLTAAVNNGSVEAARLDDMAERIMAAYYLVGQDAPGYPAVNFDAFRSMQSINNSHVNVQGDHYKLIEEMGAASIVLLKNDGSLPLNQPKSIALIGEDAGPSPLGPNGYGDRGGDSGTLAMGWGSGTANFPYLIDPLMAIATQARKDGTDLNWYLDDWNLDGVMSVAVGAEVAIVCINADSGEDYITVDGNQGDRNNLTAWLNGDAVVQAAASVNNNTVVVVHSVGPLIIEPWIENPNITAVLWAGIPGQESGNGLVDVLYGWYNPSGRLPYTIAKQRSDYPAEVLYESTDPHPQIVYAEGLNIDYRHFLSANITPRFEFGFGLSYTSFDYSNVEIWSNGNAKRWQDENDGIPVGGFLSDKLQAPQWTVQAQVQNVGPVNGCDIPQLYLEYPASAGEPPRVLRDFTKLNLDPGATSTIQFTLSNYDVSIWDVPSQSWVIPDGTFTVVVAKSSFDQGCSTTFCPSGNNC</sequence>
<keyword evidence="9" id="KW-0326">Glycosidase</keyword>
<dbReference type="PRINTS" id="PR00133">
    <property type="entry name" value="GLHYDRLASE3"/>
</dbReference>
<name>A0A1Y1UG16_9TREE</name>
<dbReference type="InterPro" id="IPR050288">
    <property type="entry name" value="Cellulose_deg_GH3"/>
</dbReference>
<dbReference type="InterPro" id="IPR017853">
    <property type="entry name" value="GH"/>
</dbReference>
<dbReference type="AlphaFoldDB" id="A0A1Y1UG16"/>
<dbReference type="Pfam" id="PF00933">
    <property type="entry name" value="Glyco_hydro_3"/>
    <property type="match status" value="1"/>
</dbReference>
<dbReference type="InterPro" id="IPR026891">
    <property type="entry name" value="Fn3-like"/>
</dbReference>
<organism evidence="12 13">
    <name type="scientific">Kockovaella imperatae</name>
    <dbReference type="NCBI Taxonomy" id="4999"/>
    <lineage>
        <taxon>Eukaryota</taxon>
        <taxon>Fungi</taxon>
        <taxon>Dikarya</taxon>
        <taxon>Basidiomycota</taxon>
        <taxon>Agaricomycotina</taxon>
        <taxon>Tremellomycetes</taxon>
        <taxon>Tremellales</taxon>
        <taxon>Cuniculitremaceae</taxon>
        <taxon>Kockovaella</taxon>
    </lineage>
</organism>
<keyword evidence="8" id="KW-0119">Carbohydrate metabolism</keyword>
<dbReference type="SMART" id="SM01217">
    <property type="entry name" value="Fn3_like"/>
    <property type="match status" value="1"/>
</dbReference>
<evidence type="ECO:0000259" key="11">
    <source>
        <dbReference type="SMART" id="SM01217"/>
    </source>
</evidence>
<evidence type="ECO:0000256" key="8">
    <source>
        <dbReference type="ARBA" id="ARBA00023277"/>
    </source>
</evidence>
<evidence type="ECO:0000256" key="9">
    <source>
        <dbReference type="ARBA" id="ARBA00023295"/>
    </source>
</evidence>
<dbReference type="InParanoid" id="A0A1Y1UG16"/>
<dbReference type="InterPro" id="IPR002772">
    <property type="entry name" value="Glyco_hydro_3_C"/>
</dbReference>
<comment type="catalytic activity">
    <reaction evidence="1">
        <text>Hydrolysis of terminal, non-reducing beta-D-glucosyl residues with release of beta-D-glucose.</text>
        <dbReference type="EC" id="3.2.1.21"/>
    </reaction>
</comment>
<protein>
    <recommendedName>
        <fullName evidence="4">beta-glucosidase</fullName>
        <ecNumber evidence="4">3.2.1.21</ecNumber>
    </recommendedName>
</protein>
<dbReference type="STRING" id="4999.A0A1Y1UG16"/>
<dbReference type="PANTHER" id="PTHR42715:SF2">
    <property type="entry name" value="BETA-GLUCOSIDASE F-RELATED"/>
    <property type="match status" value="1"/>
</dbReference>
<dbReference type="PANTHER" id="PTHR42715">
    <property type="entry name" value="BETA-GLUCOSIDASE"/>
    <property type="match status" value="1"/>
</dbReference>
<evidence type="ECO:0000313" key="12">
    <source>
        <dbReference type="EMBL" id="ORX36015.1"/>
    </source>
</evidence>
<dbReference type="InterPro" id="IPR036881">
    <property type="entry name" value="Glyco_hydro_3_C_sf"/>
</dbReference>
<keyword evidence="6" id="KW-0136">Cellulose degradation</keyword>
<evidence type="ECO:0000256" key="6">
    <source>
        <dbReference type="ARBA" id="ARBA00023001"/>
    </source>
</evidence>
<dbReference type="Pfam" id="PF14310">
    <property type="entry name" value="Fn3-like"/>
    <property type="match status" value="1"/>
</dbReference>
<reference evidence="12 13" key="1">
    <citation type="submission" date="2017-03" db="EMBL/GenBank/DDBJ databases">
        <title>Widespread Adenine N6-methylation of Active Genes in Fungi.</title>
        <authorList>
            <consortium name="DOE Joint Genome Institute"/>
            <person name="Mondo S.J."/>
            <person name="Dannebaum R.O."/>
            <person name="Kuo R.C."/>
            <person name="Louie K.B."/>
            <person name="Bewick A.J."/>
            <person name="Labutti K."/>
            <person name="Haridas S."/>
            <person name="Kuo A."/>
            <person name="Salamov A."/>
            <person name="Ahrendt S.R."/>
            <person name="Lau R."/>
            <person name="Bowen B.P."/>
            <person name="Lipzen A."/>
            <person name="Sullivan W."/>
            <person name="Andreopoulos W.B."/>
            <person name="Clum A."/>
            <person name="Lindquist E."/>
            <person name="Daum C."/>
            <person name="Northen T.R."/>
            <person name="Ramamoorthy G."/>
            <person name="Schmitz R.J."/>
            <person name="Gryganskyi A."/>
            <person name="Culley D."/>
            <person name="Magnuson J."/>
            <person name="James T.Y."/>
            <person name="O'Malley M.A."/>
            <person name="Stajich J.E."/>
            <person name="Spatafora J.W."/>
            <person name="Visel A."/>
            <person name="Grigoriev I.V."/>
        </authorList>
    </citation>
    <scope>NUCLEOTIDE SEQUENCE [LARGE SCALE GENOMIC DNA]</scope>
    <source>
        <strain evidence="12 13">NRRL Y-17943</strain>
    </source>
</reference>
<dbReference type="InterPro" id="IPR036962">
    <property type="entry name" value="Glyco_hydro_3_N_sf"/>
</dbReference>
<evidence type="ECO:0000313" key="13">
    <source>
        <dbReference type="Proteomes" id="UP000193218"/>
    </source>
</evidence>
<dbReference type="Gene3D" id="2.60.40.10">
    <property type="entry name" value="Immunoglobulins"/>
    <property type="match status" value="1"/>
</dbReference>
<dbReference type="GO" id="GO:0030245">
    <property type="term" value="P:cellulose catabolic process"/>
    <property type="evidence" value="ECO:0007669"/>
    <property type="project" value="UniProtKB-KW"/>
</dbReference>
<dbReference type="SUPFAM" id="SSF52279">
    <property type="entry name" value="Beta-D-glucan exohydrolase, C-terminal domain"/>
    <property type="match status" value="1"/>
</dbReference>
<dbReference type="RefSeq" id="XP_021870144.1">
    <property type="nucleotide sequence ID" value="XM_022013492.1"/>
</dbReference>
<keyword evidence="10" id="KW-0624">Polysaccharide degradation</keyword>
<dbReference type="InterPro" id="IPR001764">
    <property type="entry name" value="Glyco_hydro_3_N"/>
</dbReference>
<evidence type="ECO:0000256" key="10">
    <source>
        <dbReference type="ARBA" id="ARBA00023326"/>
    </source>
</evidence>
<comment type="pathway">
    <text evidence="2">Glycan metabolism; cellulose degradation.</text>
</comment>